<dbReference type="Gene3D" id="3.10.450.50">
    <property type="match status" value="1"/>
</dbReference>
<name>A0A975N9S2_9BRAD</name>
<dbReference type="Pfam" id="PF06685">
    <property type="entry name" value="DUF1186"/>
    <property type="match status" value="1"/>
</dbReference>
<accession>A0A975N9S2</accession>
<reference evidence="1" key="1">
    <citation type="submission" date="2021-06" db="EMBL/GenBank/DDBJ databases">
        <title>Bradyrhizobium sp. S2-20-1 Genome sequencing.</title>
        <authorList>
            <person name="Jin L."/>
        </authorList>
    </citation>
    <scope>NUCLEOTIDE SEQUENCE</scope>
    <source>
        <strain evidence="1">S2-20-1</strain>
    </source>
</reference>
<sequence>MDPAQVIEQLAVPGRLPVEAIRAAQANRETMVPVFLRTIDDFLELKGPVDPNALFFIFHLLGEWREKSAYWPLAVFLRLPPDVLDTILGDCITETSHRVMAAVFDGDPAPLYDIIRDPEADEFVRAKMCQTIAMLTRRGELRRDATAAFLRDCFAQLEPQQDCYVWSGWLDAVAWLGLNELKPLVQQAFLRGSIDPMWLKFKDFEEDLQYSVDHPDAEPLNADGDLTLFGETVAEMSGWAGFQPKAAGNATSDWGRPAYLGMPHRDPLRKVGRNDPCPCGSGKKFKKCCLTSASAPLSEDAPPWEATAPYIRDR</sequence>
<gene>
    <name evidence="1" type="ORF">KMZ29_13670</name>
</gene>
<evidence type="ECO:0000313" key="2">
    <source>
        <dbReference type="Proteomes" id="UP000680839"/>
    </source>
</evidence>
<dbReference type="EMBL" id="CP076134">
    <property type="protein sequence ID" value="QWG10840.1"/>
    <property type="molecule type" value="Genomic_DNA"/>
</dbReference>
<dbReference type="Proteomes" id="UP000680839">
    <property type="component" value="Chromosome"/>
</dbReference>
<dbReference type="RefSeq" id="WP_215619775.1">
    <property type="nucleotide sequence ID" value="NZ_CP076134.1"/>
</dbReference>
<dbReference type="Pfam" id="PF02810">
    <property type="entry name" value="SEC-C"/>
    <property type="match status" value="1"/>
</dbReference>
<dbReference type="SUPFAM" id="SSF103642">
    <property type="entry name" value="Sec-C motif"/>
    <property type="match status" value="1"/>
</dbReference>
<proteinExistence type="predicted"/>
<organism evidence="1 2">
    <name type="scientific">Bradyrhizobium sediminis</name>
    <dbReference type="NCBI Taxonomy" id="2840469"/>
    <lineage>
        <taxon>Bacteria</taxon>
        <taxon>Pseudomonadati</taxon>
        <taxon>Pseudomonadota</taxon>
        <taxon>Alphaproteobacteria</taxon>
        <taxon>Hyphomicrobiales</taxon>
        <taxon>Nitrobacteraceae</taxon>
        <taxon>Bradyrhizobium</taxon>
    </lineage>
</organism>
<evidence type="ECO:0000313" key="1">
    <source>
        <dbReference type="EMBL" id="QWG10840.1"/>
    </source>
</evidence>
<dbReference type="InterPro" id="IPR004027">
    <property type="entry name" value="SEC_C_motif"/>
</dbReference>
<dbReference type="InterPro" id="IPR010602">
    <property type="entry name" value="DUF1186"/>
</dbReference>
<dbReference type="AlphaFoldDB" id="A0A975N9S2"/>
<protein>
    <submittedName>
        <fullName evidence="1">DUF1186 domain-containing protein</fullName>
    </submittedName>
</protein>